<dbReference type="PANTHER" id="PTHR34504">
    <property type="entry name" value="ANTITOXIN HICB"/>
    <property type="match status" value="1"/>
</dbReference>
<dbReference type="STRING" id="1802399.A3E39_03675"/>
<dbReference type="InterPro" id="IPR031807">
    <property type="entry name" value="HicB-like"/>
</dbReference>
<dbReference type="SUPFAM" id="SSF143100">
    <property type="entry name" value="TTHA1013/TTHA0281-like"/>
    <property type="match status" value="1"/>
</dbReference>
<name>A0A1F7UL80_9BACT</name>
<dbReference type="InterPro" id="IPR051404">
    <property type="entry name" value="TA_system_antitoxin"/>
</dbReference>
<reference evidence="2 3" key="1">
    <citation type="journal article" date="2016" name="Nat. Commun.">
        <title>Thousands of microbial genomes shed light on interconnected biogeochemical processes in an aquifer system.</title>
        <authorList>
            <person name="Anantharaman K."/>
            <person name="Brown C.T."/>
            <person name="Hug L.A."/>
            <person name="Sharon I."/>
            <person name="Castelle C.J."/>
            <person name="Probst A.J."/>
            <person name="Thomas B.C."/>
            <person name="Singh A."/>
            <person name="Wilkins M.J."/>
            <person name="Karaoz U."/>
            <person name="Brodie E.L."/>
            <person name="Williams K.H."/>
            <person name="Hubbard S.S."/>
            <person name="Banfield J.F."/>
        </authorList>
    </citation>
    <scope>NUCLEOTIDE SEQUENCE [LARGE SCALE GENOMIC DNA]</scope>
</reference>
<dbReference type="InterPro" id="IPR035069">
    <property type="entry name" value="TTHA1013/TTHA0281-like"/>
</dbReference>
<evidence type="ECO:0000259" key="1">
    <source>
        <dbReference type="Pfam" id="PF15919"/>
    </source>
</evidence>
<dbReference type="Gene3D" id="3.30.160.250">
    <property type="match status" value="1"/>
</dbReference>
<gene>
    <name evidence="2" type="ORF">A3E39_03675</name>
</gene>
<evidence type="ECO:0000313" key="3">
    <source>
        <dbReference type="Proteomes" id="UP000176603"/>
    </source>
</evidence>
<dbReference type="Proteomes" id="UP000176603">
    <property type="component" value="Unassembled WGS sequence"/>
</dbReference>
<evidence type="ECO:0000313" key="2">
    <source>
        <dbReference type="EMBL" id="OGL79019.1"/>
    </source>
</evidence>
<comment type="caution">
    <text evidence="2">The sequence shown here is derived from an EMBL/GenBank/DDBJ whole genome shotgun (WGS) entry which is preliminary data.</text>
</comment>
<proteinExistence type="predicted"/>
<feature type="domain" description="HicB-like antitoxin of toxin-antitoxin system" evidence="1">
    <location>
        <begin position="8"/>
        <end position="72"/>
    </location>
</feature>
<dbReference type="PANTHER" id="PTHR34504:SF2">
    <property type="entry name" value="UPF0150 PROTEIN SSL0259"/>
    <property type="match status" value="1"/>
</dbReference>
<organism evidence="2 3">
    <name type="scientific">Candidatus Uhrbacteria bacterium RIFCSPHIGHO2_12_FULL_60_25</name>
    <dbReference type="NCBI Taxonomy" id="1802399"/>
    <lineage>
        <taxon>Bacteria</taxon>
        <taxon>Candidatus Uhriibacteriota</taxon>
    </lineage>
</organism>
<sequence length="80" mass="8539">MPTASHSYTVVFEPAQEGGFVASVPALPGCYSEGETFEEAKRNIQDAIAGYINVLKEDGDEIPRESAERIVASVKAPEPA</sequence>
<accession>A0A1F7UL80</accession>
<dbReference type="Pfam" id="PF15919">
    <property type="entry name" value="HicB_lk_antitox"/>
    <property type="match status" value="1"/>
</dbReference>
<dbReference type="EMBL" id="MGEH01000019">
    <property type="protein sequence ID" value="OGL79019.1"/>
    <property type="molecule type" value="Genomic_DNA"/>
</dbReference>
<protein>
    <recommendedName>
        <fullName evidence="1">HicB-like antitoxin of toxin-antitoxin system domain-containing protein</fullName>
    </recommendedName>
</protein>
<dbReference type="AlphaFoldDB" id="A0A1F7UL80"/>